<organism evidence="8">
    <name type="scientific">Magallana gigas</name>
    <name type="common">Pacific oyster</name>
    <name type="synonym">Crassostrea gigas</name>
    <dbReference type="NCBI Taxonomy" id="29159"/>
    <lineage>
        <taxon>Eukaryota</taxon>
        <taxon>Metazoa</taxon>
        <taxon>Spiralia</taxon>
        <taxon>Lophotrochozoa</taxon>
        <taxon>Mollusca</taxon>
        <taxon>Bivalvia</taxon>
        <taxon>Autobranchia</taxon>
        <taxon>Pteriomorphia</taxon>
        <taxon>Ostreida</taxon>
        <taxon>Ostreoidea</taxon>
        <taxon>Ostreidae</taxon>
        <taxon>Magallana</taxon>
    </lineage>
</organism>
<dbReference type="InterPro" id="IPR009543">
    <property type="entry name" value="VPS13_VAB"/>
</dbReference>
<protein>
    <submittedName>
        <fullName evidence="8">Vacuolar protein sorting-associated protein 13A</fullName>
    </submittedName>
</protein>
<name>K1Q826_MAGGI</name>
<dbReference type="GO" id="GO:0045053">
    <property type="term" value="P:protein retention in Golgi apparatus"/>
    <property type="evidence" value="ECO:0007669"/>
    <property type="project" value="TreeGrafter"/>
</dbReference>
<evidence type="ECO:0000259" key="6">
    <source>
        <dbReference type="Pfam" id="PF25033"/>
    </source>
</evidence>
<gene>
    <name evidence="8" type="ORF">CGI_10013785</name>
</gene>
<keyword evidence="3" id="KW-0445">Lipid transport</keyword>
<feature type="domain" description="Vacuolar protein sorting-associated protein 13 VPS13 adaptor binding" evidence="7">
    <location>
        <begin position="2033"/>
        <end position="2448"/>
    </location>
</feature>
<dbReference type="GO" id="GO:0006623">
    <property type="term" value="P:protein targeting to vacuole"/>
    <property type="evidence" value="ECO:0007669"/>
    <property type="project" value="TreeGrafter"/>
</dbReference>
<dbReference type="GO" id="GO:0006869">
    <property type="term" value="P:lipid transport"/>
    <property type="evidence" value="ECO:0007669"/>
    <property type="project" value="UniProtKB-KW"/>
</dbReference>
<dbReference type="PANTHER" id="PTHR16166">
    <property type="entry name" value="VACUOLAR PROTEIN SORTING-ASSOCIATED PROTEIN VPS13"/>
    <property type="match status" value="1"/>
</dbReference>
<dbReference type="Pfam" id="PF25033">
    <property type="entry name" value="VPS13_M"/>
    <property type="match status" value="1"/>
</dbReference>
<dbReference type="FunCoup" id="K1Q826">
    <property type="interactions" value="995"/>
</dbReference>
<comment type="similarity">
    <text evidence="1">Belongs to the VPS13 family.</text>
</comment>
<dbReference type="InParanoid" id="K1Q826"/>
<evidence type="ECO:0000256" key="4">
    <source>
        <dbReference type="SAM" id="MobiDB-lite"/>
    </source>
</evidence>
<feature type="region of interest" description="Disordered" evidence="4">
    <location>
        <begin position="1829"/>
        <end position="1873"/>
    </location>
</feature>
<dbReference type="InterPro" id="IPR026854">
    <property type="entry name" value="VPS13_N"/>
</dbReference>
<feature type="region of interest" description="Disordered" evidence="4">
    <location>
        <begin position="1403"/>
        <end position="1430"/>
    </location>
</feature>
<dbReference type="InterPro" id="IPR056747">
    <property type="entry name" value="VPS13-like_M"/>
</dbReference>
<sequence length="2465" mass="279689">MIKDRLVNLINEYVGGFVENINHDNLNYSVLKGKVELTDLVLKPSALLGKEQAFEVKVGHLAKEAEKHPGLFEKIGKYILNNIQIKISNVHVRYEDIVSNPGKPFAAGGILGGLYVFTTNDRWEELGRISDFSLYWNSRVSSSDLVGDTGLVQSGGWKNLLKQSIRSKMISADKFSPVLTPFSAEAKVILYNIDDYKMPKIYIKLSVQDAEARMSRSQYVSATQWLEFSKRLDVNRRYRKFRPTSSVKSSVRSWWRYAYESVLEHNIRPYSWPRIVQYKQEYEKYWKLYKKYLESDKDVNIKQRLEEWEKSMDVTNILKARAQAKVEIRVDSMSLISNDIATKEELFGLSEEEKREIYEGVGYQEAQNPQRMPKEYVAYKIQLEVQKISGCLTSTESPGSSCILQVIMDEMRTSYKNRPGGEGIRVVSNTESFVISGVSLDNKQVKLLTSNGGIYRAIDICFQHAIAEIFNFFQSSDHTQDTDMNALAMEKLSGVVKYSKDMLLYAIEQQSTFYVSIHMRSPYIVIPENGTLHNGGHVLVVDFGTLSVESQLQDKSEDLGSSLPSTVLQNQMYDIFQVKVTEVKALIADSDASIIQKFDVQLPSLTLTLNDKQILVLYNFLFHFPSPSLVPPKLETTRDTGEPTPHRMVLSDVQLDPDIATLRAIRKSILRRPVSRAHKTITEEGGVGGPGALPPIQSVAELMTSSEEDLEDEDRQWKSDTSVRSVEDYLTDRVKMKTYLRLQVAEMVLQISQGEGSESRDYLMFRLDRISADTALLNFVGDSEAPRQCGSAMFASVGALSLADKLHTGATGAYLELLRTESDKELITFSYRQINTDCPDFDSVFDSTENKATLVCNSLTIRLDQIGMCYFKKFLEDLQSSISEVEKRWAGPVLDSVDAPQVPPNIRRRSRDTSSITSQRISQLAHRISAFVDEVDAEMSNVVPKQKNLVKFHLTSKVQKVTIHLSNLDNPLAEVDFTEMDSQISVEKRKACVRSQIKDMSVLDKTTGTLYPHILMLEETDSPFFYMKVEQFWHRAKKTKVRRGGKKLDYNVELVIGDLQLAYVNRFLWDITKFFEPLKTPEFVEVATATMENVTKQVAEIQPSSVRVGLKINMRTPTIIMPKMSKSPDLLLFRFDSLQISNSIKTEYLADESTQEWNDISFKVKAMQISRAKVLNDGFVVCHNLAEPVNFLASVSLALEPVKSKVLYDVSGDLQLMKVNMFQSDLKLVMDVMMTELSPHQSGDEEELTAPETTDTAPAPTTPYNAVLTFQGLVVQLFEEKQGQDGSVKPSVLSRVEIGKLVGRLNTQADGDIRTDVNLSLQTLSLDDTRPSSVIINKRIIDCVRETINEQEEELLPLISVIYKEKTDGNQEADIRMEKITVNIHIPYLQSLYQFFMQALEKDNPTTPTPRDSTSTEGGDVIDSPPPEPQPTGVFTLYGTIKQPEFILHGSAGVTDDRILVLGADIEFNVRNDSLEQKLGAKVKELKMYSSRMGIRTTSKQWVIEPCQVEMERRVSNNHAHHQVLLSDLEVYVSPQVIHLCYDVSKMLTSEEDLQGEDKDKKEKITLTNLWSIHKTSAKKWIEKIDPEKPTNPLAQRRAASETLVATLEKINVYFRIRNLDHHVDLLHLFCSVETTIQDWSRQLHMKADVELKASYFNERLSVWEPLIEPVCETVGVYRPWWAVIKIVKGRSYPMAFNHVQENFNMEDCLRNDVQHLLHKSQRRSSTSESETDGSTEMTVLRPKLNGRASRLASERSHERFRFMNSRTRDKASEIGLMYRASGEGSRLDSGSQIVSGFTESLSHQASIQGESDTEPDGLIQSITNKLGGIFSDDDSSEDADISDTDDNDELFDPSLDKPVFLTPKGPMQAGRDQDEVDAPLLVSEQDTIEEAEPGEDVPQSYYFIMASQDQLLLNVTPRAINVLTDINKASAMTKPESLEMDTLNLPALQIFNKVHEENIGGCKLYKDGESPQPCDFDTVDSSEVNVKSETDEADGLISSILGRVGHMAVSAGAYVFDNDEDYLSGQQLSLNRFRLHVDGFHLSSTVSHRRACRQLMPLLPHKNKTKYWYLMDIDVWHGRKVINFLSPLQIKNNLWCSMDVFCKTKDLKVYQTVESDTEEFVKLVTLATGDVYDVPLFVAFHLPLFMAPSDSSYKMTSDGIWWKDFQGRDKSKVFSCPLAEADTEPFYFMVMWAEGSKLVPPQAVPAGVPYYQLTLSPPVILHNYLPYNIQYSLEGTRSAFVMLKMGDSCHLNNVNLKDSYKLHLQLQDYQSVDWTGVYEIIQSLEEFKAVSMSPYDFGFEGSNNKHLTLTVHATQQPTVDLYVYSPYWLINKTDLDIQVKGSKSEAVFDCPPNLTSPILFRFKKNRPKKAKIKVYNSRWSQSFSLDTVGNSGVVICNDKERKTKYRLMLQFNWSDLKLTRILTITPFFLVVNKTSRALRYMEENETTDLWMDISVGEVSEIMIQ</sequence>
<evidence type="ECO:0000313" key="8">
    <source>
        <dbReference type="EMBL" id="EKC27504.1"/>
    </source>
</evidence>
<dbReference type="InterPro" id="IPR026847">
    <property type="entry name" value="VPS13"/>
</dbReference>
<feature type="region of interest" description="Disordered" evidence="4">
    <location>
        <begin position="1239"/>
        <end position="1261"/>
    </location>
</feature>
<keyword evidence="2" id="KW-0813">Transport</keyword>
<dbReference type="HOGENOM" id="CLU_000135_1_0_1"/>
<feature type="domain" description="VPS13-like middle region" evidence="6">
    <location>
        <begin position="1308"/>
        <end position="1670"/>
    </location>
</feature>
<proteinExistence type="inferred from homology"/>
<evidence type="ECO:0000256" key="1">
    <source>
        <dbReference type="ARBA" id="ARBA00006545"/>
    </source>
</evidence>
<dbReference type="PANTHER" id="PTHR16166:SF146">
    <property type="entry name" value="VACUOLAR PROTEIN SORTING-ASSOCIATED PROTEIN 13A-LIKE ISOFORM X1"/>
    <property type="match status" value="1"/>
</dbReference>
<feature type="compositionally biased region" description="Low complexity" evidence="4">
    <location>
        <begin position="1250"/>
        <end position="1261"/>
    </location>
</feature>
<dbReference type="EMBL" id="JH818905">
    <property type="protein sequence ID" value="EKC27504.1"/>
    <property type="molecule type" value="Genomic_DNA"/>
</dbReference>
<feature type="compositionally biased region" description="Acidic residues" evidence="4">
    <location>
        <begin position="1832"/>
        <end position="1852"/>
    </location>
</feature>
<reference evidence="8" key="1">
    <citation type="journal article" date="2012" name="Nature">
        <title>The oyster genome reveals stress adaptation and complexity of shell formation.</title>
        <authorList>
            <person name="Zhang G."/>
            <person name="Fang X."/>
            <person name="Guo X."/>
            <person name="Li L."/>
            <person name="Luo R."/>
            <person name="Xu F."/>
            <person name="Yang P."/>
            <person name="Zhang L."/>
            <person name="Wang X."/>
            <person name="Qi H."/>
            <person name="Xiong Z."/>
            <person name="Que H."/>
            <person name="Xie Y."/>
            <person name="Holland P.W."/>
            <person name="Paps J."/>
            <person name="Zhu Y."/>
            <person name="Wu F."/>
            <person name="Chen Y."/>
            <person name="Wang J."/>
            <person name="Peng C."/>
            <person name="Meng J."/>
            <person name="Yang L."/>
            <person name="Liu J."/>
            <person name="Wen B."/>
            <person name="Zhang N."/>
            <person name="Huang Z."/>
            <person name="Zhu Q."/>
            <person name="Feng Y."/>
            <person name="Mount A."/>
            <person name="Hedgecock D."/>
            <person name="Xu Z."/>
            <person name="Liu Y."/>
            <person name="Domazet-Loso T."/>
            <person name="Du Y."/>
            <person name="Sun X."/>
            <person name="Zhang S."/>
            <person name="Liu B."/>
            <person name="Cheng P."/>
            <person name="Jiang X."/>
            <person name="Li J."/>
            <person name="Fan D."/>
            <person name="Wang W."/>
            <person name="Fu W."/>
            <person name="Wang T."/>
            <person name="Wang B."/>
            <person name="Zhang J."/>
            <person name="Peng Z."/>
            <person name="Li Y."/>
            <person name="Li N."/>
            <person name="Wang J."/>
            <person name="Chen M."/>
            <person name="He Y."/>
            <person name="Tan F."/>
            <person name="Song X."/>
            <person name="Zheng Q."/>
            <person name="Huang R."/>
            <person name="Yang H."/>
            <person name="Du X."/>
            <person name="Chen L."/>
            <person name="Yang M."/>
            <person name="Gaffney P.M."/>
            <person name="Wang S."/>
            <person name="Luo L."/>
            <person name="She Z."/>
            <person name="Ming Y."/>
            <person name="Huang W."/>
            <person name="Zhang S."/>
            <person name="Huang B."/>
            <person name="Zhang Y."/>
            <person name="Qu T."/>
            <person name="Ni P."/>
            <person name="Miao G."/>
            <person name="Wang J."/>
            <person name="Wang Q."/>
            <person name="Steinberg C.E."/>
            <person name="Wang H."/>
            <person name="Li N."/>
            <person name="Qian L."/>
            <person name="Zhang G."/>
            <person name="Li Y."/>
            <person name="Yang H."/>
            <person name="Liu X."/>
            <person name="Wang J."/>
            <person name="Yin Y."/>
            <person name="Wang J."/>
        </authorList>
    </citation>
    <scope>NUCLEOTIDE SEQUENCE [LARGE SCALE GENOMIC DNA]</scope>
    <source>
        <strain evidence="8">05x7-T-G4-1.051#20</strain>
    </source>
</reference>
<dbReference type="Pfam" id="PF12624">
    <property type="entry name" value="VPS13_N"/>
    <property type="match status" value="1"/>
</dbReference>
<evidence type="ECO:0000259" key="5">
    <source>
        <dbReference type="Pfam" id="PF12624"/>
    </source>
</evidence>
<evidence type="ECO:0000256" key="3">
    <source>
        <dbReference type="ARBA" id="ARBA00023055"/>
    </source>
</evidence>
<accession>K1Q826</accession>
<evidence type="ECO:0000256" key="2">
    <source>
        <dbReference type="ARBA" id="ARBA00022448"/>
    </source>
</evidence>
<evidence type="ECO:0000259" key="7">
    <source>
        <dbReference type="Pfam" id="PF25036"/>
    </source>
</evidence>
<dbReference type="Pfam" id="PF25036">
    <property type="entry name" value="VPS13_VAB"/>
    <property type="match status" value="1"/>
</dbReference>
<feature type="domain" description="Chorein N-terminal" evidence="5">
    <location>
        <begin position="72"/>
        <end position="331"/>
    </location>
</feature>